<dbReference type="STRING" id="913774.A0A0C3C6L9"/>
<reference evidence="2 3" key="1">
    <citation type="submission" date="2014-04" db="EMBL/GenBank/DDBJ databases">
        <authorList>
            <consortium name="DOE Joint Genome Institute"/>
            <person name="Kuo A."/>
            <person name="Martino E."/>
            <person name="Perotto S."/>
            <person name="Kohler A."/>
            <person name="Nagy L.G."/>
            <person name="Floudas D."/>
            <person name="Copeland A."/>
            <person name="Barry K.W."/>
            <person name="Cichocki N."/>
            <person name="Veneault-Fourrey C."/>
            <person name="LaButti K."/>
            <person name="Lindquist E.A."/>
            <person name="Lipzen A."/>
            <person name="Lundell T."/>
            <person name="Morin E."/>
            <person name="Murat C."/>
            <person name="Sun H."/>
            <person name="Tunlid A."/>
            <person name="Henrissat B."/>
            <person name="Grigoriev I.V."/>
            <person name="Hibbett D.S."/>
            <person name="Martin F."/>
            <person name="Nordberg H.P."/>
            <person name="Cantor M.N."/>
            <person name="Hua S.X."/>
        </authorList>
    </citation>
    <scope>NUCLEOTIDE SEQUENCE [LARGE SCALE GENOMIC DNA]</scope>
    <source>
        <strain evidence="2 3">Zn</strain>
    </source>
</reference>
<dbReference type="OrthoDB" id="2426273at2759"/>
<protein>
    <recommendedName>
        <fullName evidence="1">Heterokaryon incompatibility domain-containing protein</fullName>
    </recommendedName>
</protein>
<evidence type="ECO:0000259" key="1">
    <source>
        <dbReference type="Pfam" id="PF06985"/>
    </source>
</evidence>
<dbReference type="PANTHER" id="PTHR39596:SF3">
    <property type="entry name" value="HETEROKARYON INCOMPATIBILITY DOMAIN-CONTAINING PROTEIN"/>
    <property type="match status" value="1"/>
</dbReference>
<evidence type="ECO:0000313" key="2">
    <source>
        <dbReference type="EMBL" id="KIM94528.1"/>
    </source>
</evidence>
<dbReference type="Proteomes" id="UP000054321">
    <property type="component" value="Unassembled WGS sequence"/>
</dbReference>
<dbReference type="PANTHER" id="PTHR39596">
    <property type="match status" value="1"/>
</dbReference>
<accession>A0A0C3C6L9</accession>
<sequence length="834" mass="96959">MEYYQRLSTKWKDFGTFYAVFKNLQKILQLFFNASWKTNFWLQWKRNFMDHLPCPIDGTRPHVPFYASRQIYQPDDFFKLPRAYGYDDFPRLLEDGLYQPMIGDSPNEFLQSWLFFALLSQVLGVEIDTADFLIATDVTLHTKRLTLMLEQWAKREGHRAEKGLLMEQKNRHVRASMALGDARRFVSKHCSYRRLDRDPCPSPSNDTEVLELGNPAHAALSKVMTLSLAILGETLQQAWPDTLSLMGSGTAFWRDPGTEDTNWGQSKYCRDKMKENGYCPLEIRRIESILPSVSIVYYASFMETFKRRSDTSKCTIWHCNCKKEAQEALHMNNCQGNCPTYQIGEDKLIKIIEEGKTPLVTWTYRGELECKGYDLKKEGLKFGALSHSWEDSIVDCGRDARNKNNRHMHQCQIESLRETFNRLLDDRESRTTLDNFPFWVDTLCFPRQYTVKGKALNQLKDIYHKAAAVLVWDRNLLQRPKTAEQDTIEMNMRIRTSDWSWRLWTFQEAILAPKHSLHVAFRGNDTVNIDELQRARDKSRQDPYNIYHHIWKAGHPFSPPIWKLRNEKEFRVQRAWEGVQFRLVSQPEDETIVLASALGLDVTKIQSVGKINENPEVVAAKRMVKFLDLLDATPGLGIPSGIIFLPPPKLRIKGIDETKGYGWAPATWLTKQSKTYPLFRPLKQTASIMKRGLLVEFPGLILHCPNTPIQENKFWVSVHQCMHKWFKVVADVQGKEWNRFWESNISQYSELSIIMSTQFPRERWEVGMLAKTKGKLSQGEVRWVEPLCRVWFCLETNSSIVTGLLKSIRESGDKMLCGERLEDTQKWCIDGGED</sequence>
<dbReference type="InterPro" id="IPR010730">
    <property type="entry name" value="HET"/>
</dbReference>
<dbReference type="InParanoid" id="A0A0C3C6L9"/>
<reference evidence="3" key="2">
    <citation type="submission" date="2015-01" db="EMBL/GenBank/DDBJ databases">
        <title>Evolutionary Origins and Diversification of the Mycorrhizal Mutualists.</title>
        <authorList>
            <consortium name="DOE Joint Genome Institute"/>
            <consortium name="Mycorrhizal Genomics Consortium"/>
            <person name="Kohler A."/>
            <person name="Kuo A."/>
            <person name="Nagy L.G."/>
            <person name="Floudas D."/>
            <person name="Copeland A."/>
            <person name="Barry K.W."/>
            <person name="Cichocki N."/>
            <person name="Veneault-Fourrey C."/>
            <person name="LaButti K."/>
            <person name="Lindquist E.A."/>
            <person name="Lipzen A."/>
            <person name="Lundell T."/>
            <person name="Morin E."/>
            <person name="Murat C."/>
            <person name="Riley R."/>
            <person name="Ohm R."/>
            <person name="Sun H."/>
            <person name="Tunlid A."/>
            <person name="Henrissat B."/>
            <person name="Grigoriev I.V."/>
            <person name="Hibbett D.S."/>
            <person name="Martin F."/>
        </authorList>
    </citation>
    <scope>NUCLEOTIDE SEQUENCE [LARGE SCALE GENOMIC DNA]</scope>
    <source>
        <strain evidence="3">Zn</strain>
    </source>
</reference>
<dbReference type="Pfam" id="PF06985">
    <property type="entry name" value="HET"/>
    <property type="match status" value="1"/>
</dbReference>
<evidence type="ECO:0000313" key="3">
    <source>
        <dbReference type="Proteomes" id="UP000054321"/>
    </source>
</evidence>
<keyword evidence="3" id="KW-1185">Reference proteome</keyword>
<proteinExistence type="predicted"/>
<dbReference type="HOGENOM" id="CLU_009388_3_0_1"/>
<gene>
    <name evidence="2" type="ORF">OIDMADRAFT_34558</name>
</gene>
<dbReference type="EMBL" id="KN832889">
    <property type="protein sequence ID" value="KIM94528.1"/>
    <property type="molecule type" value="Genomic_DNA"/>
</dbReference>
<organism evidence="2 3">
    <name type="scientific">Oidiodendron maius (strain Zn)</name>
    <dbReference type="NCBI Taxonomy" id="913774"/>
    <lineage>
        <taxon>Eukaryota</taxon>
        <taxon>Fungi</taxon>
        <taxon>Dikarya</taxon>
        <taxon>Ascomycota</taxon>
        <taxon>Pezizomycotina</taxon>
        <taxon>Leotiomycetes</taxon>
        <taxon>Leotiomycetes incertae sedis</taxon>
        <taxon>Myxotrichaceae</taxon>
        <taxon>Oidiodendron</taxon>
    </lineage>
</organism>
<dbReference type="AlphaFoldDB" id="A0A0C3C6L9"/>
<name>A0A0C3C6L9_OIDMZ</name>
<feature type="domain" description="Heterokaryon incompatibility" evidence="1">
    <location>
        <begin position="383"/>
        <end position="473"/>
    </location>
</feature>